<gene>
    <name evidence="2" type="ORF">FD14_GL001767</name>
</gene>
<dbReference type="PATRIC" id="fig|1423804.4.peg.1914"/>
<reference evidence="2 3" key="1">
    <citation type="journal article" date="2015" name="Genome Announc.">
        <title>Expanding the biotechnology potential of lactobacilli through comparative genomics of 213 strains and associated genera.</title>
        <authorList>
            <person name="Sun Z."/>
            <person name="Harris H.M."/>
            <person name="McCann A."/>
            <person name="Guo C."/>
            <person name="Argimon S."/>
            <person name="Zhang W."/>
            <person name="Yang X."/>
            <person name="Jeffery I.B."/>
            <person name="Cooney J.C."/>
            <person name="Kagawa T.F."/>
            <person name="Liu W."/>
            <person name="Song Y."/>
            <person name="Salvetti E."/>
            <person name="Wrobel A."/>
            <person name="Rasinkangas P."/>
            <person name="Parkhill J."/>
            <person name="Rea M.C."/>
            <person name="O'Sullivan O."/>
            <person name="Ritari J."/>
            <person name="Douillard F.P."/>
            <person name="Paul Ross R."/>
            <person name="Yang R."/>
            <person name="Briner A.E."/>
            <person name="Felis G.E."/>
            <person name="de Vos W.M."/>
            <person name="Barrangou R."/>
            <person name="Klaenhammer T.R."/>
            <person name="Caufield P.W."/>
            <person name="Cui Y."/>
            <person name="Zhang H."/>
            <person name="O'Toole P.W."/>
        </authorList>
    </citation>
    <scope>NUCLEOTIDE SEQUENCE [LARGE SCALE GENOMIC DNA]</scope>
    <source>
        <strain evidence="2 3">DSM 23365</strain>
    </source>
</reference>
<organism evidence="2 3">
    <name type="scientific">Secundilactobacillus similis DSM 23365 = JCM 2765</name>
    <dbReference type="NCBI Taxonomy" id="1423804"/>
    <lineage>
        <taxon>Bacteria</taxon>
        <taxon>Bacillati</taxon>
        <taxon>Bacillota</taxon>
        <taxon>Bacilli</taxon>
        <taxon>Lactobacillales</taxon>
        <taxon>Lactobacillaceae</taxon>
        <taxon>Secundilactobacillus</taxon>
    </lineage>
</organism>
<dbReference type="OrthoDB" id="2303093at2"/>
<accession>A0A0R2F2C8</accession>
<evidence type="ECO:0000313" key="2">
    <source>
        <dbReference type="EMBL" id="KRN18972.1"/>
    </source>
</evidence>
<keyword evidence="3" id="KW-1185">Reference proteome</keyword>
<proteinExistence type="predicted"/>
<protein>
    <submittedName>
        <fullName evidence="2">Uncharacterized protein</fullName>
    </submittedName>
</protein>
<dbReference type="EMBL" id="AYZM01000141">
    <property type="protein sequence ID" value="KRN18972.1"/>
    <property type="molecule type" value="Genomic_DNA"/>
</dbReference>
<dbReference type="Proteomes" id="UP000051442">
    <property type="component" value="Unassembled WGS sequence"/>
</dbReference>
<dbReference type="RefSeq" id="WP_156301788.1">
    <property type="nucleotide sequence ID" value="NZ_AYZM01000141.1"/>
</dbReference>
<dbReference type="AlphaFoldDB" id="A0A0R2F2C8"/>
<feature type="region of interest" description="Disordered" evidence="1">
    <location>
        <begin position="1"/>
        <end position="28"/>
    </location>
</feature>
<dbReference type="STRING" id="1423804.FD14_GL001767"/>
<evidence type="ECO:0000256" key="1">
    <source>
        <dbReference type="SAM" id="MobiDB-lite"/>
    </source>
</evidence>
<sequence>MQANQFNDHHSQPHIDDNQVRPVTPKDVQQVHDPAVLSYLQAHSFGIDPRTNRFF</sequence>
<comment type="caution">
    <text evidence="2">The sequence shown here is derived from an EMBL/GenBank/DDBJ whole genome shotgun (WGS) entry which is preliminary data.</text>
</comment>
<feature type="compositionally biased region" description="Basic and acidic residues" evidence="1">
    <location>
        <begin position="7"/>
        <end position="19"/>
    </location>
</feature>
<evidence type="ECO:0000313" key="3">
    <source>
        <dbReference type="Proteomes" id="UP000051442"/>
    </source>
</evidence>
<name>A0A0R2F2C8_9LACO</name>